<name>A0A1Y2L9D5_9PROT</name>
<evidence type="ECO:0000313" key="1">
    <source>
        <dbReference type="EMBL" id="OSQ47049.1"/>
    </source>
</evidence>
<protein>
    <submittedName>
        <fullName evidence="1">Uncharacterized protein</fullName>
    </submittedName>
</protein>
<dbReference type="Proteomes" id="UP000193396">
    <property type="component" value="Unassembled WGS sequence"/>
</dbReference>
<organism evidence="1 2">
    <name type="scientific">Thalassospira alkalitolerans</name>
    <dbReference type="NCBI Taxonomy" id="1293890"/>
    <lineage>
        <taxon>Bacteria</taxon>
        <taxon>Pseudomonadati</taxon>
        <taxon>Pseudomonadota</taxon>
        <taxon>Alphaproteobacteria</taxon>
        <taxon>Rhodospirillales</taxon>
        <taxon>Thalassospiraceae</taxon>
        <taxon>Thalassospira</taxon>
    </lineage>
</organism>
<dbReference type="AlphaFoldDB" id="A0A1Y2L9D5"/>
<comment type="caution">
    <text evidence="1">The sequence shown here is derived from an EMBL/GenBank/DDBJ whole genome shotgun (WGS) entry which is preliminary data.</text>
</comment>
<dbReference type="EMBL" id="JFKB01000009">
    <property type="protein sequence ID" value="OSQ47049.1"/>
    <property type="molecule type" value="Genomic_DNA"/>
</dbReference>
<proteinExistence type="predicted"/>
<evidence type="ECO:0000313" key="2">
    <source>
        <dbReference type="Proteomes" id="UP000193396"/>
    </source>
</evidence>
<reference evidence="1 2" key="1">
    <citation type="submission" date="2014-03" db="EMBL/GenBank/DDBJ databases">
        <title>The draft genome sequence of Thalassospira alkalitolerans JCM 18968.</title>
        <authorList>
            <person name="Lai Q."/>
            <person name="Shao Z."/>
        </authorList>
    </citation>
    <scope>NUCLEOTIDE SEQUENCE [LARGE SCALE GENOMIC DNA]</scope>
    <source>
        <strain evidence="1 2">JCM 18968</strain>
    </source>
</reference>
<accession>A0A1Y2L9D5</accession>
<gene>
    <name evidence="1" type="ORF">TALK_13555</name>
</gene>
<sequence>MEARKCIPESMFENQLDTRNYSEYLHANKNNSHYQMLGVTGFCDRRSLVRGGHMKKPAKRVSGGFSEGLECLAFHPT</sequence>
<keyword evidence="2" id="KW-1185">Reference proteome</keyword>